<dbReference type="Proteomes" id="UP000827084">
    <property type="component" value="Chromosome"/>
</dbReference>
<keyword evidence="4" id="KW-1185">Reference proteome</keyword>
<gene>
    <name evidence="3" type="ORF">K3G22_11375</name>
</gene>
<name>A0ABX8X7C4_SHEPU</name>
<dbReference type="GeneID" id="67443869"/>
<proteinExistence type="predicted"/>
<keyword evidence="1" id="KW-0732">Signal</keyword>
<sequence length="135" mass="15392">MSIFRSNVIYSVAVLFLFCCQLALAEIYKCEEGGKLVMQDMPCPDGVAQSTIDVVIQNGQKKVDPFAYDESQFSDWENKLIKAGKVEVGMSIEALQQSWGRPIDINRSAYSPEQWVFRGHRYAYVRDGKVVNWQD</sequence>
<evidence type="ECO:0000313" key="4">
    <source>
        <dbReference type="Proteomes" id="UP000827084"/>
    </source>
</evidence>
<feature type="domain" description="DUF4124" evidence="2">
    <location>
        <begin position="15"/>
        <end position="54"/>
    </location>
</feature>
<feature type="chain" id="PRO_5046170277" evidence="1">
    <location>
        <begin position="26"/>
        <end position="135"/>
    </location>
</feature>
<accession>A0ABX8X7C4</accession>
<dbReference type="InterPro" id="IPR025392">
    <property type="entry name" value="DUF4124"/>
</dbReference>
<dbReference type="Pfam" id="PF13511">
    <property type="entry name" value="DUF4124"/>
    <property type="match status" value="1"/>
</dbReference>
<dbReference type="RefSeq" id="WP_061783183.1">
    <property type="nucleotide sequence ID" value="NZ_CP066370.1"/>
</dbReference>
<dbReference type="EMBL" id="CP080635">
    <property type="protein sequence ID" value="QYX71404.1"/>
    <property type="molecule type" value="Genomic_DNA"/>
</dbReference>
<evidence type="ECO:0000256" key="1">
    <source>
        <dbReference type="SAM" id="SignalP"/>
    </source>
</evidence>
<evidence type="ECO:0000313" key="3">
    <source>
        <dbReference type="EMBL" id="QYX71404.1"/>
    </source>
</evidence>
<organism evidence="3 4">
    <name type="scientific">Shewanella putrefaciens</name>
    <name type="common">Pseudomonas putrefaciens</name>
    <dbReference type="NCBI Taxonomy" id="24"/>
    <lineage>
        <taxon>Bacteria</taxon>
        <taxon>Pseudomonadati</taxon>
        <taxon>Pseudomonadota</taxon>
        <taxon>Gammaproteobacteria</taxon>
        <taxon>Alteromonadales</taxon>
        <taxon>Shewanellaceae</taxon>
        <taxon>Shewanella</taxon>
    </lineage>
</organism>
<evidence type="ECO:0000259" key="2">
    <source>
        <dbReference type="Pfam" id="PF13511"/>
    </source>
</evidence>
<protein>
    <submittedName>
        <fullName evidence="3">DUF4124 domain-containing protein</fullName>
    </submittedName>
</protein>
<reference evidence="3 4" key="1">
    <citation type="submission" date="2021-08" db="EMBL/GenBank/DDBJ databases">
        <title>Shewanella putrefaciens YZ-J, complete genome.</title>
        <authorList>
            <person name="Yi Z."/>
        </authorList>
    </citation>
    <scope>NUCLEOTIDE SEQUENCE [LARGE SCALE GENOMIC DNA]</scope>
    <source>
        <strain evidence="3 4">YZ-J</strain>
    </source>
</reference>
<feature type="signal peptide" evidence="1">
    <location>
        <begin position="1"/>
        <end position="25"/>
    </location>
</feature>